<reference evidence="2" key="2">
    <citation type="submission" date="2015-03" db="UniProtKB">
        <authorList>
            <consortium name="EnsemblPlants"/>
        </authorList>
    </citation>
    <scope>IDENTIFICATION</scope>
</reference>
<dbReference type="PaxDb" id="65489-OBART03G19430.1"/>
<evidence type="ECO:0000313" key="2">
    <source>
        <dbReference type="EnsemblPlants" id="OBART03G19430.1"/>
    </source>
</evidence>
<sequence length="190" mass="20726">MTSSPRRTSIPFASTYHGFVGTSATKRRGYGGREFGSAGGDRVASPTPDLPLLPVHRSVPCPTQVGSSHAARRQEPDARAGADPEELVAEKATSLDRVLDEQHDRIQKLNAMASGCYVEGEGVAAKVMKELREKECVHQLLNAKTEFGSEYEVTHAILRSKLTYQIILPSDTVDQNNCRCIKPLDDFGIS</sequence>
<evidence type="ECO:0000256" key="1">
    <source>
        <dbReference type="SAM" id="MobiDB-lite"/>
    </source>
</evidence>
<proteinExistence type="predicted"/>
<feature type="region of interest" description="Disordered" evidence="1">
    <location>
        <begin position="1"/>
        <end position="85"/>
    </location>
</feature>
<name>A0A0D3FJ55_9ORYZ</name>
<organism evidence="2">
    <name type="scientific">Oryza barthii</name>
    <dbReference type="NCBI Taxonomy" id="65489"/>
    <lineage>
        <taxon>Eukaryota</taxon>
        <taxon>Viridiplantae</taxon>
        <taxon>Streptophyta</taxon>
        <taxon>Embryophyta</taxon>
        <taxon>Tracheophyta</taxon>
        <taxon>Spermatophyta</taxon>
        <taxon>Magnoliopsida</taxon>
        <taxon>Liliopsida</taxon>
        <taxon>Poales</taxon>
        <taxon>Poaceae</taxon>
        <taxon>BOP clade</taxon>
        <taxon>Oryzoideae</taxon>
        <taxon>Oryzeae</taxon>
        <taxon>Oryzinae</taxon>
        <taxon>Oryza</taxon>
    </lineage>
</organism>
<feature type="compositionally biased region" description="Basic and acidic residues" evidence="1">
    <location>
        <begin position="72"/>
        <end position="82"/>
    </location>
</feature>
<dbReference type="AlphaFoldDB" id="A0A0D3FJ55"/>
<evidence type="ECO:0000313" key="3">
    <source>
        <dbReference type="Proteomes" id="UP000026960"/>
    </source>
</evidence>
<accession>A0A0D3FJ55</accession>
<keyword evidence="3" id="KW-1185">Reference proteome</keyword>
<protein>
    <submittedName>
        <fullName evidence="2">Uncharacterized protein</fullName>
    </submittedName>
</protein>
<reference evidence="2" key="1">
    <citation type="journal article" date="2009" name="Rice">
        <title>De Novo Next Generation Sequencing of Plant Genomes.</title>
        <authorList>
            <person name="Rounsley S."/>
            <person name="Marri P.R."/>
            <person name="Yu Y."/>
            <person name="He R."/>
            <person name="Sisneros N."/>
            <person name="Goicoechea J.L."/>
            <person name="Lee S.J."/>
            <person name="Angelova A."/>
            <person name="Kudrna D."/>
            <person name="Luo M."/>
            <person name="Affourtit J."/>
            <person name="Desany B."/>
            <person name="Knight J."/>
            <person name="Niazi F."/>
            <person name="Egholm M."/>
            <person name="Wing R.A."/>
        </authorList>
    </citation>
    <scope>NUCLEOTIDE SEQUENCE [LARGE SCALE GENOMIC DNA]</scope>
    <source>
        <strain evidence="2">cv. IRGC 105608</strain>
    </source>
</reference>
<dbReference type="Gramene" id="OBART03G19430.1">
    <property type="protein sequence ID" value="OBART03G19430.1"/>
    <property type="gene ID" value="OBART03G19430"/>
</dbReference>
<dbReference type="EnsemblPlants" id="OBART03G19430.1">
    <property type="protein sequence ID" value="OBART03G19430.1"/>
    <property type="gene ID" value="OBART03G19430"/>
</dbReference>
<dbReference type="Proteomes" id="UP000026960">
    <property type="component" value="Chromosome 3"/>
</dbReference>